<dbReference type="Gene3D" id="1.10.510.10">
    <property type="entry name" value="Transferase(Phosphotransferase) domain 1"/>
    <property type="match status" value="1"/>
</dbReference>
<dbReference type="GO" id="GO:0004674">
    <property type="term" value="F:protein serine/threonine kinase activity"/>
    <property type="evidence" value="ECO:0007669"/>
    <property type="project" value="UniProtKB-KW"/>
</dbReference>
<keyword evidence="5" id="KW-0723">Serine/threonine-protein kinase</keyword>
<accession>D3FR22</accession>
<evidence type="ECO:0000259" key="4">
    <source>
        <dbReference type="PROSITE" id="PS50011"/>
    </source>
</evidence>
<evidence type="ECO:0000313" key="6">
    <source>
        <dbReference type="Proteomes" id="UP000001544"/>
    </source>
</evidence>
<gene>
    <name evidence="5" type="primary">yabT</name>
    <name evidence="5" type="ordered locus">BpOF4_08300</name>
</gene>
<dbReference type="InterPro" id="IPR017441">
    <property type="entry name" value="Protein_kinase_ATP_BS"/>
</dbReference>
<dbReference type="EMBL" id="CP001878">
    <property type="protein sequence ID" value="ADC49718.1"/>
    <property type="molecule type" value="Genomic_DNA"/>
</dbReference>
<organism evidence="5 6">
    <name type="scientific">Alkalihalophilus pseudofirmus (strain ATCC BAA-2126 / JCM 17055 / OF4)</name>
    <name type="common">Bacillus pseudofirmus</name>
    <dbReference type="NCBI Taxonomy" id="398511"/>
    <lineage>
        <taxon>Bacteria</taxon>
        <taxon>Bacillati</taxon>
        <taxon>Bacillota</taxon>
        <taxon>Bacilli</taxon>
        <taxon>Bacillales</taxon>
        <taxon>Bacillaceae</taxon>
        <taxon>Alkalihalophilus</taxon>
    </lineage>
</organism>
<keyword evidence="6" id="KW-1185">Reference proteome</keyword>
<dbReference type="GO" id="GO:0005524">
    <property type="term" value="F:ATP binding"/>
    <property type="evidence" value="ECO:0007669"/>
    <property type="project" value="UniProtKB-UniRule"/>
</dbReference>
<evidence type="ECO:0000256" key="2">
    <source>
        <dbReference type="SAM" id="MobiDB-lite"/>
    </source>
</evidence>
<keyword evidence="1" id="KW-0067">ATP-binding</keyword>
<dbReference type="AlphaFoldDB" id="D3FR22"/>
<dbReference type="PROSITE" id="PS00107">
    <property type="entry name" value="PROTEIN_KINASE_ATP"/>
    <property type="match status" value="1"/>
</dbReference>
<dbReference type="Proteomes" id="UP000001544">
    <property type="component" value="Chromosome"/>
</dbReference>
<dbReference type="InterPro" id="IPR000719">
    <property type="entry name" value="Prot_kinase_dom"/>
</dbReference>
<sequence>MMKNSSSENLAYKLTAGTRLLGKWHQERYKIIRSLGSGATGKVYLAESVHGLVALKVGIDNMAITSEVNVLKHFEKVQGQTLGPSLLDVDDAVVGGVTLPFYAMEYLDGQELITYLSNKGAEWFGLLIIQLLGDLDKLHQAGWAFGDLKPDNLLVVGPPARIRWLDVGGTTLLGRSIKEYTEFYDRGYWGCGTRVAEPSYDLFSVAMIMINCAYPKRFDKKGDKPIVLLKEKVDQSSYLGPYQHVIYKALQGKYAHAADMRKDMVEAVSNASSYKAPKQKTAVRSKAKSRSRQKPVKKQVKMQKQKKKKPSYFVEIFLVCSFILLAYILYLFGQMM</sequence>
<dbReference type="Pfam" id="PF00069">
    <property type="entry name" value="Pkinase"/>
    <property type="match status" value="1"/>
</dbReference>
<keyword evidence="5" id="KW-0808">Transferase</keyword>
<dbReference type="HOGENOM" id="CLU_074074_0_0_9"/>
<keyword evidence="5" id="KW-0418">Kinase</keyword>
<keyword evidence="1" id="KW-0547">Nucleotide-binding</keyword>
<dbReference type="SMART" id="SM00220">
    <property type="entry name" value="S_TKc"/>
    <property type="match status" value="1"/>
</dbReference>
<dbReference type="eggNOG" id="COG0515">
    <property type="taxonomic scope" value="Bacteria"/>
</dbReference>
<feature type="transmembrane region" description="Helical" evidence="3">
    <location>
        <begin position="312"/>
        <end position="333"/>
    </location>
</feature>
<dbReference type="SUPFAM" id="SSF56112">
    <property type="entry name" value="Protein kinase-like (PK-like)"/>
    <property type="match status" value="1"/>
</dbReference>
<feature type="binding site" evidence="1">
    <location>
        <position position="56"/>
    </location>
    <ligand>
        <name>ATP</name>
        <dbReference type="ChEBI" id="CHEBI:30616"/>
    </ligand>
</feature>
<evidence type="ECO:0000256" key="3">
    <source>
        <dbReference type="SAM" id="Phobius"/>
    </source>
</evidence>
<reference evidence="5 6" key="1">
    <citation type="journal article" date="2011" name="Environ. Microbiol.">
        <title>Genome of alkaliphilic Bacillus pseudofirmus OF4 reveals adaptations that support the ability to grow in an external pH range from 7.5 to 11.4.</title>
        <authorList>
            <person name="Janto B."/>
            <person name="Ahmed A."/>
            <person name="Ito M."/>
            <person name="Liu J."/>
            <person name="Hicks D.B."/>
            <person name="Pagni S."/>
            <person name="Fackelmayer O.J."/>
            <person name="Smith T.A."/>
            <person name="Earl J."/>
            <person name="Elbourne L.D."/>
            <person name="Hassan K."/>
            <person name="Paulsen I.T."/>
            <person name="Kolsto A.B."/>
            <person name="Tourasse N.J."/>
            <person name="Ehrlich G.D."/>
            <person name="Boissy R."/>
            <person name="Ivey D.M."/>
            <person name="Li G."/>
            <person name="Xue Y."/>
            <person name="Ma Y."/>
            <person name="Hu F.Z."/>
            <person name="Krulwich T.A."/>
        </authorList>
    </citation>
    <scope>NUCLEOTIDE SEQUENCE [LARGE SCALE GENOMIC DNA]</scope>
    <source>
        <strain evidence="6">ATCC BAA-2126 / JCM 17055 / OF4</strain>
    </source>
</reference>
<dbReference type="Gene3D" id="3.30.200.20">
    <property type="entry name" value="Phosphorylase Kinase, domain 1"/>
    <property type="match status" value="1"/>
</dbReference>
<dbReference type="STRING" id="398511.BpOF4_08300"/>
<dbReference type="KEGG" id="bpf:BpOF4_08300"/>
<keyword evidence="3" id="KW-1133">Transmembrane helix</keyword>
<protein>
    <submittedName>
        <fullName evidence="5">Serine/threonine protein kinase</fullName>
    </submittedName>
</protein>
<proteinExistence type="predicted"/>
<dbReference type="RefSeq" id="WP_012957087.1">
    <property type="nucleotide sequence ID" value="NC_013791.2"/>
</dbReference>
<keyword evidence="3" id="KW-0812">Transmembrane</keyword>
<evidence type="ECO:0000313" key="5">
    <source>
        <dbReference type="EMBL" id="ADC49718.1"/>
    </source>
</evidence>
<feature type="region of interest" description="Disordered" evidence="2">
    <location>
        <begin position="279"/>
        <end position="303"/>
    </location>
</feature>
<dbReference type="PROSITE" id="PS50011">
    <property type="entry name" value="PROTEIN_KINASE_DOM"/>
    <property type="match status" value="1"/>
</dbReference>
<name>D3FR22_ALKPO</name>
<keyword evidence="3" id="KW-0472">Membrane</keyword>
<feature type="domain" description="Protein kinase" evidence="4">
    <location>
        <begin position="29"/>
        <end position="275"/>
    </location>
</feature>
<dbReference type="InterPro" id="IPR011009">
    <property type="entry name" value="Kinase-like_dom_sf"/>
</dbReference>
<evidence type="ECO:0000256" key="1">
    <source>
        <dbReference type="PROSITE-ProRule" id="PRU10141"/>
    </source>
</evidence>